<protein>
    <submittedName>
        <fullName evidence="2">Uncharacterized protein</fullName>
    </submittedName>
</protein>
<keyword evidence="3" id="KW-1185">Reference proteome</keyword>
<dbReference type="RefSeq" id="WP_243013153.1">
    <property type="nucleotide sequence ID" value="NZ_JALGAR010000006.1"/>
</dbReference>
<dbReference type="Proteomes" id="UP001165341">
    <property type="component" value="Unassembled WGS sequence"/>
</dbReference>
<keyword evidence="1" id="KW-0472">Membrane</keyword>
<sequence length="46" mass="4959">MSGSVEYPSATKPPYDKVKTATYITTSVLELSAVIVGAGYVFGWWS</sequence>
<evidence type="ECO:0000313" key="2">
    <source>
        <dbReference type="EMBL" id="MCI4659662.1"/>
    </source>
</evidence>
<gene>
    <name evidence="2" type="ORF">MQH31_17800</name>
</gene>
<evidence type="ECO:0000313" key="3">
    <source>
        <dbReference type="Proteomes" id="UP001165341"/>
    </source>
</evidence>
<reference evidence="2" key="1">
    <citation type="submission" date="2022-03" db="EMBL/GenBank/DDBJ databases">
        <title>Cryobacterium sp. nov. strain ZS14-85, isolated from Antarctic soil.</title>
        <authorList>
            <person name="Li J."/>
            <person name="Niu G."/>
        </authorList>
    </citation>
    <scope>NUCLEOTIDE SEQUENCE</scope>
    <source>
        <strain evidence="2">ZS14-85</strain>
    </source>
</reference>
<accession>A0AA41UGX6</accession>
<name>A0AA41UGX6_9MICO</name>
<comment type="caution">
    <text evidence="2">The sequence shown here is derived from an EMBL/GenBank/DDBJ whole genome shotgun (WGS) entry which is preliminary data.</text>
</comment>
<dbReference type="EMBL" id="JALGAR010000006">
    <property type="protein sequence ID" value="MCI4659662.1"/>
    <property type="molecule type" value="Genomic_DNA"/>
</dbReference>
<evidence type="ECO:0000256" key="1">
    <source>
        <dbReference type="SAM" id="Phobius"/>
    </source>
</evidence>
<organism evidence="2 3">
    <name type="scientific">Cryobacterium zhongshanensis</name>
    <dbReference type="NCBI Taxonomy" id="2928153"/>
    <lineage>
        <taxon>Bacteria</taxon>
        <taxon>Bacillati</taxon>
        <taxon>Actinomycetota</taxon>
        <taxon>Actinomycetes</taxon>
        <taxon>Micrococcales</taxon>
        <taxon>Microbacteriaceae</taxon>
        <taxon>Cryobacterium</taxon>
    </lineage>
</organism>
<feature type="transmembrane region" description="Helical" evidence="1">
    <location>
        <begin position="20"/>
        <end position="45"/>
    </location>
</feature>
<keyword evidence="1" id="KW-1133">Transmembrane helix</keyword>
<dbReference type="AlphaFoldDB" id="A0AA41UGX6"/>
<proteinExistence type="predicted"/>
<keyword evidence="1" id="KW-0812">Transmembrane</keyword>